<feature type="domain" description="Bacterial bifunctional deaminase-reductase C-terminal" evidence="1">
    <location>
        <begin position="3"/>
        <end position="179"/>
    </location>
</feature>
<dbReference type="OrthoDB" id="195113at2"/>
<dbReference type="EMBL" id="CP032157">
    <property type="protein sequence ID" value="AXY76949.1"/>
    <property type="molecule type" value="Genomic_DNA"/>
</dbReference>
<dbReference type="PANTHER" id="PTHR38011:SF12">
    <property type="entry name" value="BIFUNCTIONAL DEAMINASE-REDUCTASE DOMAIN PROTEIN"/>
    <property type="match status" value="1"/>
</dbReference>
<dbReference type="InterPro" id="IPR050765">
    <property type="entry name" value="Riboflavin_Biosynth_HTPR"/>
</dbReference>
<dbReference type="RefSeq" id="WP_119052825.1">
    <property type="nucleotide sequence ID" value="NZ_CP032157.1"/>
</dbReference>
<protein>
    <submittedName>
        <fullName evidence="2">Dihydrofolate reductase</fullName>
    </submittedName>
</protein>
<dbReference type="PANTHER" id="PTHR38011">
    <property type="entry name" value="DIHYDROFOLATE REDUCTASE FAMILY PROTEIN (AFU_ORTHOLOGUE AFUA_8G06820)"/>
    <property type="match status" value="1"/>
</dbReference>
<evidence type="ECO:0000313" key="2">
    <source>
        <dbReference type="EMBL" id="AXY76949.1"/>
    </source>
</evidence>
<dbReference type="GO" id="GO:0009231">
    <property type="term" value="P:riboflavin biosynthetic process"/>
    <property type="evidence" value="ECO:0007669"/>
    <property type="project" value="InterPro"/>
</dbReference>
<gene>
    <name evidence="2" type="ORF">D3H65_24470</name>
</gene>
<organism evidence="2 3">
    <name type="scientific">Paraflavitalea soli</name>
    <dbReference type="NCBI Taxonomy" id="2315862"/>
    <lineage>
        <taxon>Bacteria</taxon>
        <taxon>Pseudomonadati</taxon>
        <taxon>Bacteroidota</taxon>
        <taxon>Chitinophagia</taxon>
        <taxon>Chitinophagales</taxon>
        <taxon>Chitinophagaceae</taxon>
        <taxon>Paraflavitalea</taxon>
    </lineage>
</organism>
<dbReference type="SUPFAM" id="SSF53597">
    <property type="entry name" value="Dihydrofolate reductase-like"/>
    <property type="match status" value="1"/>
</dbReference>
<evidence type="ECO:0000259" key="1">
    <source>
        <dbReference type="Pfam" id="PF01872"/>
    </source>
</evidence>
<sequence>MGKVILDITMSLDGFVAGPNITEANPMGDGGQRLHEWLFGAKTEEAATLLDDFVKGSGAVIVGGTTYHTAIDGVWESVSPFVVPAFVLTTHIPTTAREGFTFVPDGIEAALAQARAVAGDKYIWVMGGAHVIQQYLNAGLFDELRVHIAPILLGAGRRLFEGVNAACIQLDNKGVVETPRAVHMVFVPVR</sequence>
<reference evidence="2 3" key="1">
    <citation type="submission" date="2018-09" db="EMBL/GenBank/DDBJ databases">
        <title>Genome sequencing of strain 6GH32-13.</title>
        <authorList>
            <person name="Weon H.-Y."/>
            <person name="Heo J."/>
            <person name="Kwon S.-W."/>
        </authorList>
    </citation>
    <scope>NUCLEOTIDE SEQUENCE [LARGE SCALE GENOMIC DNA]</scope>
    <source>
        <strain evidence="2 3">5GH32-13</strain>
    </source>
</reference>
<dbReference type="Proteomes" id="UP000263900">
    <property type="component" value="Chromosome"/>
</dbReference>
<dbReference type="GO" id="GO:0008703">
    <property type="term" value="F:5-amino-6-(5-phosphoribosylamino)uracil reductase activity"/>
    <property type="evidence" value="ECO:0007669"/>
    <property type="project" value="InterPro"/>
</dbReference>
<evidence type="ECO:0000313" key="3">
    <source>
        <dbReference type="Proteomes" id="UP000263900"/>
    </source>
</evidence>
<dbReference type="AlphaFoldDB" id="A0A3B7MUN6"/>
<name>A0A3B7MUN6_9BACT</name>
<dbReference type="InterPro" id="IPR024072">
    <property type="entry name" value="DHFR-like_dom_sf"/>
</dbReference>
<accession>A0A3B7MUN6</accession>
<dbReference type="InterPro" id="IPR002734">
    <property type="entry name" value="RibDG_C"/>
</dbReference>
<proteinExistence type="predicted"/>
<dbReference type="KEGG" id="pseg:D3H65_24470"/>
<dbReference type="Gene3D" id="3.40.430.10">
    <property type="entry name" value="Dihydrofolate Reductase, subunit A"/>
    <property type="match status" value="1"/>
</dbReference>
<dbReference type="Pfam" id="PF01872">
    <property type="entry name" value="RibD_C"/>
    <property type="match status" value="1"/>
</dbReference>
<keyword evidence="3" id="KW-1185">Reference proteome</keyword>